<dbReference type="Proteomes" id="UP000307440">
    <property type="component" value="Unassembled WGS sequence"/>
</dbReference>
<evidence type="ECO:0000256" key="2">
    <source>
        <dbReference type="SAM" id="SignalP"/>
    </source>
</evidence>
<feature type="signal peptide" evidence="2">
    <location>
        <begin position="1"/>
        <end position="19"/>
    </location>
</feature>
<gene>
    <name evidence="4" type="ORF">FA15DRAFT_669996</name>
</gene>
<dbReference type="InterPro" id="IPR023346">
    <property type="entry name" value="Lysozyme-like_dom_sf"/>
</dbReference>
<feature type="domain" description="Transglycosylase SLT" evidence="3">
    <location>
        <begin position="174"/>
        <end position="261"/>
    </location>
</feature>
<feature type="compositionally biased region" description="Low complexity" evidence="1">
    <location>
        <begin position="58"/>
        <end position="86"/>
    </location>
</feature>
<dbReference type="OrthoDB" id="2537480at2759"/>
<accession>A0A5C3KTH4</accession>
<dbReference type="Gene3D" id="1.10.530.10">
    <property type="match status" value="1"/>
</dbReference>
<dbReference type="SUPFAM" id="SSF53955">
    <property type="entry name" value="Lysozyme-like"/>
    <property type="match status" value="1"/>
</dbReference>
<sequence>MKVPTIVLALFLSAATANASLNHAHADIAARHASIARRAPTSLEKRAPNTRSRRRCQAPASNRASPSPANVAAANNTPAPQAAAPAPAAPAPQTQWQTSGIVHSDYCGGARATPETSRETGPHGHIDFLNCGIHSGGWSPPYLGLGDLHIVPLGTALQSGDSPFHACAPFRGIFEAAAGEYGVPAIMLASFAMQESSCNPNTVGGGGEQGLMQITQDKCGGAPNGDCRNPDFNIRAGARYFAERLAAHNGNVLLALGQYNGWFPGMTFERATAAQYSACCRCQNNLDYLHQFLNGWIRNINSYNANNRLGRYFNLDVCG</sequence>
<reference evidence="4 5" key="1">
    <citation type="journal article" date="2019" name="Nat. Ecol. Evol.">
        <title>Megaphylogeny resolves global patterns of mushroom evolution.</title>
        <authorList>
            <person name="Varga T."/>
            <person name="Krizsan K."/>
            <person name="Foldi C."/>
            <person name="Dima B."/>
            <person name="Sanchez-Garcia M."/>
            <person name="Sanchez-Ramirez S."/>
            <person name="Szollosi G.J."/>
            <person name="Szarkandi J.G."/>
            <person name="Papp V."/>
            <person name="Albert L."/>
            <person name="Andreopoulos W."/>
            <person name="Angelini C."/>
            <person name="Antonin V."/>
            <person name="Barry K.W."/>
            <person name="Bougher N.L."/>
            <person name="Buchanan P."/>
            <person name="Buyck B."/>
            <person name="Bense V."/>
            <person name="Catcheside P."/>
            <person name="Chovatia M."/>
            <person name="Cooper J."/>
            <person name="Damon W."/>
            <person name="Desjardin D."/>
            <person name="Finy P."/>
            <person name="Geml J."/>
            <person name="Haridas S."/>
            <person name="Hughes K."/>
            <person name="Justo A."/>
            <person name="Karasinski D."/>
            <person name="Kautmanova I."/>
            <person name="Kiss B."/>
            <person name="Kocsube S."/>
            <person name="Kotiranta H."/>
            <person name="LaButti K.M."/>
            <person name="Lechner B.E."/>
            <person name="Liimatainen K."/>
            <person name="Lipzen A."/>
            <person name="Lukacs Z."/>
            <person name="Mihaltcheva S."/>
            <person name="Morgado L.N."/>
            <person name="Niskanen T."/>
            <person name="Noordeloos M.E."/>
            <person name="Ohm R.A."/>
            <person name="Ortiz-Santana B."/>
            <person name="Ovrebo C."/>
            <person name="Racz N."/>
            <person name="Riley R."/>
            <person name="Savchenko A."/>
            <person name="Shiryaev A."/>
            <person name="Soop K."/>
            <person name="Spirin V."/>
            <person name="Szebenyi C."/>
            <person name="Tomsovsky M."/>
            <person name="Tulloss R.E."/>
            <person name="Uehling J."/>
            <person name="Grigoriev I.V."/>
            <person name="Vagvolgyi C."/>
            <person name="Papp T."/>
            <person name="Martin F.M."/>
            <person name="Miettinen O."/>
            <person name="Hibbett D.S."/>
            <person name="Nagy L.G."/>
        </authorList>
    </citation>
    <scope>NUCLEOTIDE SEQUENCE [LARGE SCALE GENOMIC DNA]</scope>
    <source>
        <strain evidence="4 5">CBS 121175</strain>
    </source>
</reference>
<dbReference type="EMBL" id="ML210209">
    <property type="protein sequence ID" value="TFK23909.1"/>
    <property type="molecule type" value="Genomic_DNA"/>
</dbReference>
<dbReference type="AlphaFoldDB" id="A0A5C3KTH4"/>
<evidence type="ECO:0000313" key="5">
    <source>
        <dbReference type="Proteomes" id="UP000307440"/>
    </source>
</evidence>
<organism evidence="4 5">
    <name type="scientific">Coprinopsis marcescibilis</name>
    <name type="common">Agaric fungus</name>
    <name type="synonym">Psathyrella marcescibilis</name>
    <dbReference type="NCBI Taxonomy" id="230819"/>
    <lineage>
        <taxon>Eukaryota</taxon>
        <taxon>Fungi</taxon>
        <taxon>Dikarya</taxon>
        <taxon>Basidiomycota</taxon>
        <taxon>Agaricomycotina</taxon>
        <taxon>Agaricomycetes</taxon>
        <taxon>Agaricomycetidae</taxon>
        <taxon>Agaricales</taxon>
        <taxon>Agaricineae</taxon>
        <taxon>Psathyrellaceae</taxon>
        <taxon>Coprinopsis</taxon>
    </lineage>
</organism>
<dbReference type="PANTHER" id="PTHR37423:SF2">
    <property type="entry name" value="MEMBRANE-BOUND LYTIC MUREIN TRANSGLYCOSYLASE C"/>
    <property type="match status" value="1"/>
</dbReference>
<keyword evidence="5" id="KW-1185">Reference proteome</keyword>
<dbReference type="PANTHER" id="PTHR37423">
    <property type="entry name" value="SOLUBLE LYTIC MUREIN TRANSGLYCOSYLASE-RELATED"/>
    <property type="match status" value="1"/>
</dbReference>
<evidence type="ECO:0000256" key="1">
    <source>
        <dbReference type="SAM" id="MobiDB-lite"/>
    </source>
</evidence>
<keyword evidence="2" id="KW-0732">Signal</keyword>
<dbReference type="Pfam" id="PF01464">
    <property type="entry name" value="SLT"/>
    <property type="match status" value="1"/>
</dbReference>
<feature type="region of interest" description="Disordered" evidence="1">
    <location>
        <begin position="37"/>
        <end position="95"/>
    </location>
</feature>
<feature type="chain" id="PRO_5022730386" description="Transglycosylase SLT domain-containing protein" evidence="2">
    <location>
        <begin position="20"/>
        <end position="319"/>
    </location>
</feature>
<name>A0A5C3KTH4_COPMA</name>
<dbReference type="InterPro" id="IPR008258">
    <property type="entry name" value="Transglycosylase_SLT_dom_1"/>
</dbReference>
<evidence type="ECO:0000259" key="3">
    <source>
        <dbReference type="Pfam" id="PF01464"/>
    </source>
</evidence>
<evidence type="ECO:0000313" key="4">
    <source>
        <dbReference type="EMBL" id="TFK23909.1"/>
    </source>
</evidence>
<protein>
    <recommendedName>
        <fullName evidence="3">Transglycosylase SLT domain-containing protein</fullName>
    </recommendedName>
</protein>
<proteinExistence type="predicted"/>